<evidence type="ECO:0000256" key="5">
    <source>
        <dbReference type="ARBA" id="ARBA00022840"/>
    </source>
</evidence>
<evidence type="ECO:0000259" key="9">
    <source>
        <dbReference type="PROSITE" id="PS50893"/>
    </source>
</evidence>
<feature type="transmembrane region" description="Helical" evidence="8">
    <location>
        <begin position="194"/>
        <end position="212"/>
    </location>
</feature>
<dbReference type="EMBL" id="CP122979">
    <property type="protein sequence ID" value="WGI36647.1"/>
    <property type="molecule type" value="Genomic_DNA"/>
</dbReference>
<accession>A0ABY8LTS7</accession>
<evidence type="ECO:0000256" key="4">
    <source>
        <dbReference type="ARBA" id="ARBA00022741"/>
    </source>
</evidence>
<evidence type="ECO:0000256" key="2">
    <source>
        <dbReference type="ARBA" id="ARBA00005417"/>
    </source>
</evidence>
<protein>
    <submittedName>
        <fullName evidence="11">ABC transporter ATP-binding protein</fullName>
    </submittedName>
</protein>
<proteinExistence type="inferred from homology"/>
<dbReference type="InterPro" id="IPR011527">
    <property type="entry name" value="ABC1_TM_dom"/>
</dbReference>
<gene>
    <name evidence="11" type="ORF">QEG99_04255</name>
</gene>
<dbReference type="InterPro" id="IPR017871">
    <property type="entry name" value="ABC_transporter-like_CS"/>
</dbReference>
<dbReference type="Proteomes" id="UP001179842">
    <property type="component" value="Chromosome"/>
</dbReference>
<sequence>MVKLNNKPSGKRIRLAKGEMKKISKRLFSTLWKEYKWQIIFAIIFIILSACGMLFQQLFVGKILIDGFFKDFNLENFKNGSWTFNESGFVLMMAFSASIFAVSLVSQFAYNKIMVNLTYKFTTKLRNQMYNHLQSLPISYFDKNQKGDILAKFTSDIDTLNIFISQSLPQLINAIFTLSTSLVIMFVLNWFLAILTIILSIILFIPLVLLGAKSAKHFAKRQKVNGHLSGYAEEMISGIRVVKVFNYEEKSKNEFEKINLQLSKVEEKANIFANTLFPIAMNMGNIVFALISIIGGVILVSSINSSVFLLTIGTLVSFTQFARSFAYPISTVSQQTNTISLALAGAFRIFSILDTIPEEDNGKITSVKIMKNYETNEISEVDLEDVFGVYAWKIPLENGKFTYKTVKGDIEFKNVSFGYTNEKMILKDINLEAKQGQKIALVGPTGAGKTTITNLLNRFYDIQKGEILYDGINIKEIEKASLRRLLSVVLQETSLFTDTIKNNIAYGQNEANDYIMEDVSIMTNLTHFIQNQSHSYDTLLKDSGNELSQGQKQLFSIARASYTGAPVLILDEATSSIDTKTEVTVQNAMDKLMIGKTSFVIAHRLSTIQNSDVILVMKDGQIVERGNHDELIAKQGDYYTLWNNALAKAND</sequence>
<dbReference type="PROSITE" id="PS50893">
    <property type="entry name" value="ABC_TRANSPORTER_2"/>
    <property type="match status" value="1"/>
</dbReference>
<evidence type="ECO:0000256" key="8">
    <source>
        <dbReference type="SAM" id="Phobius"/>
    </source>
</evidence>
<evidence type="ECO:0000256" key="6">
    <source>
        <dbReference type="ARBA" id="ARBA00022989"/>
    </source>
</evidence>
<dbReference type="InterPro" id="IPR039421">
    <property type="entry name" value="Type_1_exporter"/>
</dbReference>
<dbReference type="GO" id="GO:0005524">
    <property type="term" value="F:ATP binding"/>
    <property type="evidence" value="ECO:0007669"/>
    <property type="project" value="UniProtKB-KW"/>
</dbReference>
<comment type="similarity">
    <text evidence="2">Belongs to the ABC transporter superfamily.</text>
</comment>
<dbReference type="Pfam" id="PF00664">
    <property type="entry name" value="ABC_membrane"/>
    <property type="match status" value="1"/>
</dbReference>
<keyword evidence="12" id="KW-1185">Reference proteome</keyword>
<keyword evidence="5 11" id="KW-0067">ATP-binding</keyword>
<dbReference type="Gene3D" id="3.40.50.300">
    <property type="entry name" value="P-loop containing nucleotide triphosphate hydrolases"/>
    <property type="match status" value="1"/>
</dbReference>
<dbReference type="CDD" id="cd03254">
    <property type="entry name" value="ABCC_Glucan_exporter_like"/>
    <property type="match status" value="1"/>
</dbReference>
<feature type="transmembrane region" description="Helical" evidence="8">
    <location>
        <begin position="171"/>
        <end position="188"/>
    </location>
</feature>
<dbReference type="SUPFAM" id="SSF90123">
    <property type="entry name" value="ABC transporter transmembrane region"/>
    <property type="match status" value="1"/>
</dbReference>
<dbReference type="PROSITE" id="PS50929">
    <property type="entry name" value="ABC_TM1F"/>
    <property type="match status" value="1"/>
</dbReference>
<keyword evidence="3 8" id="KW-0812">Transmembrane</keyword>
<dbReference type="InterPro" id="IPR036640">
    <property type="entry name" value="ABC1_TM_sf"/>
</dbReference>
<evidence type="ECO:0000256" key="1">
    <source>
        <dbReference type="ARBA" id="ARBA00004651"/>
    </source>
</evidence>
<feature type="domain" description="ABC transmembrane type-1" evidence="10">
    <location>
        <begin position="40"/>
        <end position="341"/>
    </location>
</feature>
<evidence type="ECO:0000256" key="3">
    <source>
        <dbReference type="ARBA" id="ARBA00022692"/>
    </source>
</evidence>
<evidence type="ECO:0000313" key="11">
    <source>
        <dbReference type="EMBL" id="WGI36647.1"/>
    </source>
</evidence>
<comment type="subcellular location">
    <subcellularLocation>
        <location evidence="1">Cell membrane</location>
        <topology evidence="1">Multi-pass membrane protein</topology>
    </subcellularLocation>
</comment>
<feature type="transmembrane region" description="Helical" evidence="8">
    <location>
        <begin position="286"/>
        <end position="310"/>
    </location>
</feature>
<dbReference type="InterPro" id="IPR003593">
    <property type="entry name" value="AAA+_ATPase"/>
</dbReference>
<dbReference type="SMART" id="SM00382">
    <property type="entry name" value="AAA"/>
    <property type="match status" value="1"/>
</dbReference>
<keyword evidence="7 8" id="KW-0472">Membrane</keyword>
<reference evidence="11" key="1">
    <citation type="submission" date="2023-04" db="EMBL/GenBank/DDBJ databases">
        <title>Completed genome of Mycoplasma lagogenitalium type strain 12MS.</title>
        <authorList>
            <person name="Spergser J."/>
        </authorList>
    </citation>
    <scope>NUCLEOTIDE SEQUENCE</scope>
    <source>
        <strain evidence="11">12MS</strain>
    </source>
</reference>
<dbReference type="Pfam" id="PF00005">
    <property type="entry name" value="ABC_tran"/>
    <property type="match status" value="1"/>
</dbReference>
<evidence type="ECO:0000256" key="7">
    <source>
        <dbReference type="ARBA" id="ARBA00023136"/>
    </source>
</evidence>
<dbReference type="InterPro" id="IPR003439">
    <property type="entry name" value="ABC_transporter-like_ATP-bd"/>
</dbReference>
<dbReference type="RefSeq" id="WP_280101948.1">
    <property type="nucleotide sequence ID" value="NZ_CP122979.1"/>
</dbReference>
<evidence type="ECO:0000313" key="12">
    <source>
        <dbReference type="Proteomes" id="UP001179842"/>
    </source>
</evidence>
<keyword evidence="6 8" id="KW-1133">Transmembrane helix</keyword>
<feature type="transmembrane region" description="Helical" evidence="8">
    <location>
        <begin position="89"/>
        <end position="110"/>
    </location>
</feature>
<dbReference type="PANTHER" id="PTHR43394">
    <property type="entry name" value="ATP-DEPENDENT PERMEASE MDL1, MITOCHONDRIAL"/>
    <property type="match status" value="1"/>
</dbReference>
<dbReference type="Gene3D" id="1.20.1560.10">
    <property type="entry name" value="ABC transporter type 1, transmembrane domain"/>
    <property type="match status" value="1"/>
</dbReference>
<dbReference type="CDD" id="cd18547">
    <property type="entry name" value="ABC_6TM_Tm288_like"/>
    <property type="match status" value="1"/>
</dbReference>
<feature type="domain" description="ABC transporter" evidence="9">
    <location>
        <begin position="410"/>
        <end position="644"/>
    </location>
</feature>
<feature type="transmembrane region" description="Helical" evidence="8">
    <location>
        <begin position="35"/>
        <end position="55"/>
    </location>
</feature>
<dbReference type="PROSITE" id="PS00211">
    <property type="entry name" value="ABC_TRANSPORTER_1"/>
    <property type="match status" value="1"/>
</dbReference>
<evidence type="ECO:0000259" key="10">
    <source>
        <dbReference type="PROSITE" id="PS50929"/>
    </source>
</evidence>
<name>A0ABY8LTS7_9BACT</name>
<dbReference type="PANTHER" id="PTHR43394:SF1">
    <property type="entry name" value="ATP-BINDING CASSETTE SUB-FAMILY B MEMBER 10, MITOCHONDRIAL"/>
    <property type="match status" value="1"/>
</dbReference>
<keyword evidence="4" id="KW-0547">Nucleotide-binding</keyword>
<dbReference type="SUPFAM" id="SSF52540">
    <property type="entry name" value="P-loop containing nucleoside triphosphate hydrolases"/>
    <property type="match status" value="1"/>
</dbReference>
<dbReference type="InterPro" id="IPR027417">
    <property type="entry name" value="P-loop_NTPase"/>
</dbReference>
<organism evidence="11 12">
    <name type="scientific">Mesomycoplasma lagogenitalium</name>
    <dbReference type="NCBI Taxonomy" id="171286"/>
    <lineage>
        <taxon>Bacteria</taxon>
        <taxon>Bacillati</taxon>
        <taxon>Mycoplasmatota</taxon>
        <taxon>Mycoplasmoidales</taxon>
        <taxon>Metamycoplasmataceae</taxon>
        <taxon>Mesomycoplasma</taxon>
    </lineage>
</organism>